<dbReference type="OrthoDB" id="9804563at2"/>
<evidence type="ECO:0000313" key="3">
    <source>
        <dbReference type="Proteomes" id="UP000002601"/>
    </source>
</evidence>
<proteinExistence type="predicted"/>
<dbReference type="Proteomes" id="UP000002601">
    <property type="component" value="Chromosome"/>
</dbReference>
<reference evidence="2 3" key="1">
    <citation type="submission" date="2009-06" db="EMBL/GenBank/DDBJ databases">
        <title>Complete sequence of Desulfovibrio salexigens DSM 2638.</title>
        <authorList>
            <consortium name="US DOE Joint Genome Institute"/>
            <person name="Lucas S."/>
            <person name="Copeland A."/>
            <person name="Lapidus A."/>
            <person name="Glavina del Rio T."/>
            <person name="Tice H."/>
            <person name="Bruce D."/>
            <person name="Goodwin L."/>
            <person name="Pitluck S."/>
            <person name="Munk A.C."/>
            <person name="Brettin T."/>
            <person name="Detter J.C."/>
            <person name="Han C."/>
            <person name="Tapia R."/>
            <person name="Larimer F."/>
            <person name="Land M."/>
            <person name="Hauser L."/>
            <person name="Kyrpides N."/>
            <person name="Anderson I."/>
            <person name="Wall J.D."/>
            <person name="Arkin A.P."/>
            <person name="Dehal P."/>
            <person name="Chivian D."/>
            <person name="Giles B."/>
            <person name="Hazen T.C."/>
        </authorList>
    </citation>
    <scope>NUCLEOTIDE SEQUENCE [LARGE SCALE GENOMIC DNA]</scope>
    <source>
        <strain evidence="3">ATCC 14822 / DSM 2638 / NCIMB 8403 / VKM B-1763</strain>
    </source>
</reference>
<dbReference type="KEGG" id="dsa:Desal_1933"/>
<dbReference type="EMBL" id="CP001649">
    <property type="protein sequence ID" value="ACS79994.1"/>
    <property type="molecule type" value="Genomic_DNA"/>
</dbReference>
<dbReference type="RefSeq" id="WP_015851810.1">
    <property type="nucleotide sequence ID" value="NC_012881.1"/>
</dbReference>
<evidence type="ECO:0000313" key="2">
    <source>
        <dbReference type="EMBL" id="ACS79994.1"/>
    </source>
</evidence>
<organism evidence="2 3">
    <name type="scientific">Maridesulfovibrio salexigens (strain ATCC 14822 / DSM 2638 / NCIMB 8403 / VKM B-1763)</name>
    <name type="common">Desulfovibrio salexigens</name>
    <dbReference type="NCBI Taxonomy" id="526222"/>
    <lineage>
        <taxon>Bacteria</taxon>
        <taxon>Pseudomonadati</taxon>
        <taxon>Thermodesulfobacteriota</taxon>
        <taxon>Desulfovibrionia</taxon>
        <taxon>Desulfovibrionales</taxon>
        <taxon>Desulfovibrionaceae</taxon>
        <taxon>Maridesulfovibrio</taxon>
    </lineage>
</organism>
<dbReference type="Pfam" id="PF00293">
    <property type="entry name" value="NUDIX"/>
    <property type="match status" value="1"/>
</dbReference>
<dbReference type="PANTHER" id="PTHR10885">
    <property type="entry name" value="ISOPENTENYL-DIPHOSPHATE DELTA-ISOMERASE"/>
    <property type="match status" value="1"/>
</dbReference>
<protein>
    <submittedName>
        <fullName evidence="2">NUDIX hydrolase</fullName>
    </submittedName>
</protein>
<keyword evidence="3" id="KW-1185">Reference proteome</keyword>
<gene>
    <name evidence="2" type="ordered locus">Desal_1933</name>
</gene>
<dbReference type="GO" id="GO:0016787">
    <property type="term" value="F:hydrolase activity"/>
    <property type="evidence" value="ECO:0007669"/>
    <property type="project" value="UniProtKB-KW"/>
</dbReference>
<dbReference type="CDD" id="cd04692">
    <property type="entry name" value="NUDIX_Hydrolase"/>
    <property type="match status" value="1"/>
</dbReference>
<dbReference type="AlphaFoldDB" id="C6BUI5"/>
<keyword evidence="2" id="KW-0378">Hydrolase</keyword>
<dbReference type="InterPro" id="IPR015797">
    <property type="entry name" value="NUDIX_hydrolase-like_dom_sf"/>
</dbReference>
<dbReference type="PANTHER" id="PTHR10885:SF0">
    <property type="entry name" value="ISOPENTENYL-DIPHOSPHATE DELTA-ISOMERASE"/>
    <property type="match status" value="1"/>
</dbReference>
<dbReference type="HOGENOM" id="CLU_060552_3_1_7"/>
<accession>C6BUI5</accession>
<sequence length="171" mass="19932">MKKNPVQIEVVDQNNRPLTSMDINEVHRQSLRHRSVIILVYDNEGKLFLQKRSPQQKLYAGRWDVSVSGHVYTGESNEKAALRELENTLRIRSSSLKLIEDIEASSETGYEFISLFVLDKLNTAPELMTEDADSGYFYSESELDWLIREYRELLVPSLVFLNDRNLLFKFK</sequence>
<dbReference type="SUPFAM" id="SSF55811">
    <property type="entry name" value="Nudix"/>
    <property type="match status" value="1"/>
</dbReference>
<dbReference type="InterPro" id="IPR000086">
    <property type="entry name" value="NUDIX_hydrolase_dom"/>
</dbReference>
<dbReference type="PROSITE" id="PS51462">
    <property type="entry name" value="NUDIX"/>
    <property type="match status" value="1"/>
</dbReference>
<dbReference type="Gene3D" id="3.90.79.10">
    <property type="entry name" value="Nucleoside Triphosphate Pyrophosphohydrolase"/>
    <property type="match status" value="1"/>
</dbReference>
<evidence type="ECO:0000259" key="1">
    <source>
        <dbReference type="PROSITE" id="PS51462"/>
    </source>
</evidence>
<feature type="domain" description="Nudix hydrolase" evidence="1">
    <location>
        <begin position="31"/>
        <end position="171"/>
    </location>
</feature>
<dbReference type="STRING" id="526222.Desal_1933"/>
<name>C6BUI5_MARSD</name>
<dbReference type="eggNOG" id="COG1443">
    <property type="taxonomic scope" value="Bacteria"/>
</dbReference>